<evidence type="ECO:0000256" key="6">
    <source>
        <dbReference type="ARBA" id="ARBA00022982"/>
    </source>
</evidence>
<dbReference type="GO" id="GO:0009055">
    <property type="term" value="F:electron transfer activity"/>
    <property type="evidence" value="ECO:0007669"/>
    <property type="project" value="InterPro"/>
</dbReference>
<dbReference type="SUPFAM" id="SSF46626">
    <property type="entry name" value="Cytochrome c"/>
    <property type="match status" value="1"/>
</dbReference>
<dbReference type="KEGG" id="taw:EI545_20415"/>
<dbReference type="InterPro" id="IPR051459">
    <property type="entry name" value="Cytochrome_c-type_DH"/>
</dbReference>
<evidence type="ECO:0000256" key="10">
    <source>
        <dbReference type="SAM" id="SignalP"/>
    </source>
</evidence>
<dbReference type="Pfam" id="PF00034">
    <property type="entry name" value="Cytochrom_C"/>
    <property type="match status" value="1"/>
</dbReference>
<dbReference type="OrthoDB" id="9811281at2"/>
<keyword evidence="10" id="KW-0732">Signal</keyword>
<dbReference type="PANTHER" id="PTHR35008:SF4">
    <property type="entry name" value="BLL4482 PROTEIN"/>
    <property type="match status" value="1"/>
</dbReference>
<dbReference type="AlphaFoldDB" id="A0A3S8UCI3"/>
<dbReference type="InterPro" id="IPR009056">
    <property type="entry name" value="Cyt_c-like_dom"/>
</dbReference>
<keyword evidence="5 8" id="KW-0479">Metal-binding</keyword>
<evidence type="ECO:0000256" key="8">
    <source>
        <dbReference type="PROSITE-ProRule" id="PRU00433"/>
    </source>
</evidence>
<feature type="chain" id="PRO_5019238300" evidence="10">
    <location>
        <begin position="33"/>
        <end position="158"/>
    </location>
</feature>
<keyword evidence="3 8" id="KW-0349">Heme</keyword>
<evidence type="ECO:0000256" key="2">
    <source>
        <dbReference type="ARBA" id="ARBA00022448"/>
    </source>
</evidence>
<dbReference type="PROSITE" id="PS51007">
    <property type="entry name" value="CYTC"/>
    <property type="match status" value="1"/>
</dbReference>
<evidence type="ECO:0000256" key="5">
    <source>
        <dbReference type="ARBA" id="ARBA00022723"/>
    </source>
</evidence>
<feature type="signal peptide" evidence="10">
    <location>
        <begin position="1"/>
        <end position="32"/>
    </location>
</feature>
<protein>
    <submittedName>
        <fullName evidence="12">Cytochrome c</fullName>
    </submittedName>
</protein>
<evidence type="ECO:0000256" key="9">
    <source>
        <dbReference type="SAM" id="MobiDB-lite"/>
    </source>
</evidence>
<dbReference type="EMBL" id="CP034329">
    <property type="protein sequence ID" value="AZL61320.1"/>
    <property type="molecule type" value="Genomic_DNA"/>
</dbReference>
<evidence type="ECO:0000313" key="13">
    <source>
        <dbReference type="Proteomes" id="UP000282002"/>
    </source>
</evidence>
<dbReference type="InterPro" id="IPR036909">
    <property type="entry name" value="Cyt_c-like_dom_sf"/>
</dbReference>
<dbReference type="Proteomes" id="UP000282002">
    <property type="component" value="Plasmid unnamed1"/>
</dbReference>
<keyword evidence="13" id="KW-1185">Reference proteome</keyword>
<keyword evidence="7 8" id="KW-0408">Iron</keyword>
<feature type="domain" description="Cytochrome c" evidence="11">
    <location>
        <begin position="38"/>
        <end position="139"/>
    </location>
</feature>
<evidence type="ECO:0000256" key="7">
    <source>
        <dbReference type="ARBA" id="ARBA00023004"/>
    </source>
</evidence>
<gene>
    <name evidence="12" type="ORF">EI545_20415</name>
</gene>
<dbReference type="RefSeq" id="WP_125327800.1">
    <property type="nucleotide sequence ID" value="NZ_CP034329.1"/>
</dbReference>
<dbReference type="GO" id="GO:0020037">
    <property type="term" value="F:heme binding"/>
    <property type="evidence" value="ECO:0007669"/>
    <property type="project" value="InterPro"/>
</dbReference>
<dbReference type="GO" id="GO:0005506">
    <property type="term" value="F:iron ion binding"/>
    <property type="evidence" value="ECO:0007669"/>
    <property type="project" value="InterPro"/>
</dbReference>
<comment type="cofactor">
    <cofactor evidence="1">
        <name>heme c</name>
        <dbReference type="ChEBI" id="CHEBI:61717"/>
    </cofactor>
</comment>
<evidence type="ECO:0000256" key="1">
    <source>
        <dbReference type="ARBA" id="ARBA00001926"/>
    </source>
</evidence>
<geneLocation type="plasmid" evidence="12">
    <name>unnamed1</name>
</geneLocation>
<name>A0A3S8UCI3_9RHOB</name>
<evidence type="ECO:0000259" key="11">
    <source>
        <dbReference type="PROSITE" id="PS51007"/>
    </source>
</evidence>
<dbReference type="Gene3D" id="1.10.760.10">
    <property type="entry name" value="Cytochrome c-like domain"/>
    <property type="match status" value="1"/>
</dbReference>
<proteinExistence type="predicted"/>
<keyword evidence="12" id="KW-0614">Plasmid</keyword>
<evidence type="ECO:0000256" key="3">
    <source>
        <dbReference type="ARBA" id="ARBA00022617"/>
    </source>
</evidence>
<dbReference type="InterPro" id="IPR008168">
    <property type="entry name" value="Cyt_C_IC"/>
</dbReference>
<dbReference type="PRINTS" id="PR00605">
    <property type="entry name" value="CYTCHROMECIC"/>
</dbReference>
<keyword evidence="6" id="KW-0249">Electron transport</keyword>
<evidence type="ECO:0000313" key="12">
    <source>
        <dbReference type="EMBL" id="AZL61320.1"/>
    </source>
</evidence>
<organism evidence="12 13">
    <name type="scientific">Tabrizicola piscis</name>
    <dbReference type="NCBI Taxonomy" id="2494374"/>
    <lineage>
        <taxon>Bacteria</taxon>
        <taxon>Pseudomonadati</taxon>
        <taxon>Pseudomonadota</taxon>
        <taxon>Alphaproteobacteria</taxon>
        <taxon>Rhodobacterales</taxon>
        <taxon>Paracoccaceae</taxon>
        <taxon>Tabrizicola</taxon>
    </lineage>
</organism>
<reference evidence="12 13" key="1">
    <citation type="submission" date="2018-12" db="EMBL/GenBank/DDBJ databases">
        <title>Complete genome sequencing of Tabrizicola sp. K13M18.</title>
        <authorList>
            <person name="Bae J.-W."/>
        </authorList>
    </citation>
    <scope>NUCLEOTIDE SEQUENCE [LARGE SCALE GENOMIC DNA]</scope>
    <source>
        <strain evidence="12 13">K13M18</strain>
        <plasmid evidence="12 13">unnamed1</plasmid>
    </source>
</reference>
<keyword evidence="2" id="KW-0813">Transport</keyword>
<sequence length="158" mass="17213">MKVTKPRAGKFRGPAVVASAAFSLLWAPQAHAFFHNSPDLEQGRAIYRAECASCHGADLEGHPDWRSANEDGTYPAPPHDANGHTWHHGDIMLRDYIKRGGQAVLDEMGVAFTSGMPAFGDRLTDEDIEAVLDYIKSTWPDGIRATQAERSATEALAP</sequence>
<accession>A0A3S8UCI3</accession>
<feature type="region of interest" description="Disordered" evidence="9">
    <location>
        <begin position="63"/>
        <end position="82"/>
    </location>
</feature>
<keyword evidence="4" id="KW-0679">Respiratory chain</keyword>
<evidence type="ECO:0000256" key="4">
    <source>
        <dbReference type="ARBA" id="ARBA00022660"/>
    </source>
</evidence>
<dbReference type="PANTHER" id="PTHR35008">
    <property type="entry name" value="BLL4482 PROTEIN-RELATED"/>
    <property type="match status" value="1"/>
</dbReference>